<accession>A0A1J5Q901</accession>
<reference evidence="1" key="1">
    <citation type="submission" date="2016-10" db="EMBL/GenBank/DDBJ databases">
        <title>Sequence of Gallionella enrichment culture.</title>
        <authorList>
            <person name="Poehlein A."/>
            <person name="Muehling M."/>
            <person name="Daniel R."/>
        </authorList>
    </citation>
    <scope>NUCLEOTIDE SEQUENCE</scope>
</reference>
<dbReference type="InterPro" id="IPR025245">
    <property type="entry name" value="DUF4197"/>
</dbReference>
<protein>
    <recommendedName>
        <fullName evidence="2">DUF4197 domain-containing protein</fullName>
    </recommendedName>
</protein>
<name>A0A1J5Q901_9ZZZZ</name>
<dbReference type="AlphaFoldDB" id="A0A1J5Q901"/>
<evidence type="ECO:0000313" key="1">
    <source>
        <dbReference type="EMBL" id="OIQ73963.1"/>
    </source>
</evidence>
<gene>
    <name evidence="1" type="ORF">GALL_443960</name>
</gene>
<dbReference type="EMBL" id="MLJW01002674">
    <property type="protein sequence ID" value="OIQ73963.1"/>
    <property type="molecule type" value="Genomic_DNA"/>
</dbReference>
<dbReference type="Pfam" id="PF13852">
    <property type="entry name" value="DUF4197"/>
    <property type="match status" value="1"/>
</dbReference>
<sequence>MEGMVMKHWLATLGLVLFATQAAALDLADISNKDATGGLKGALIQAAGSAVGKLGVTDGFMGNPQVKIPLPESLKKVEKGMRMFGMGKQADELVLRMNRAAEAAVPEARTLLVDSVKKMSVQDAKAILTGGDDSATQYFRKTTSGPLAEKFLPIVRKATADVQLAQQYDKFSELGARFGVVNKDQASLEQYVTQKALDGLYLMMAEEEKAIRKDPVGASTSLVKKVFGALGH</sequence>
<comment type="caution">
    <text evidence="1">The sequence shown here is derived from an EMBL/GenBank/DDBJ whole genome shotgun (WGS) entry which is preliminary data.</text>
</comment>
<proteinExistence type="predicted"/>
<organism evidence="1">
    <name type="scientific">mine drainage metagenome</name>
    <dbReference type="NCBI Taxonomy" id="410659"/>
    <lineage>
        <taxon>unclassified sequences</taxon>
        <taxon>metagenomes</taxon>
        <taxon>ecological metagenomes</taxon>
    </lineage>
</organism>
<evidence type="ECO:0008006" key="2">
    <source>
        <dbReference type="Google" id="ProtNLM"/>
    </source>
</evidence>